<evidence type="ECO:0000313" key="1">
    <source>
        <dbReference type="EMBL" id="MBO8447757.1"/>
    </source>
</evidence>
<evidence type="ECO:0000313" key="2">
    <source>
        <dbReference type="Proteomes" id="UP000810252"/>
    </source>
</evidence>
<protein>
    <submittedName>
        <fullName evidence="1">DUF4251 domain-containing protein</fullName>
    </submittedName>
</protein>
<dbReference type="Gene3D" id="2.40.128.410">
    <property type="match status" value="1"/>
</dbReference>
<sequence length="129" mass="14633">MIGFRKERAVRKRFRPALEFLSPAGSSPHRSWTLLFISRLPFFGRAYSIPYGGGDGLMFEAKLKDYTCRDGKRGRKEIGFTADTDEDHFEFRPTVFPDGSSSVSVVSTNRQQISYGGTLSKIKKSDKKR</sequence>
<reference evidence="1" key="1">
    <citation type="submission" date="2020-10" db="EMBL/GenBank/DDBJ databases">
        <authorList>
            <person name="Gilroy R."/>
        </authorList>
    </citation>
    <scope>NUCLEOTIDE SEQUENCE</scope>
    <source>
        <strain evidence="1">20514</strain>
    </source>
</reference>
<name>A0A9D9EIB6_9BACT</name>
<accession>A0A9D9EIB6</accession>
<dbReference type="Pfam" id="PF14059">
    <property type="entry name" value="DUF4251"/>
    <property type="match status" value="1"/>
</dbReference>
<dbReference type="AlphaFoldDB" id="A0A9D9EIB6"/>
<dbReference type="EMBL" id="JADIMQ010000010">
    <property type="protein sequence ID" value="MBO8447757.1"/>
    <property type="molecule type" value="Genomic_DNA"/>
</dbReference>
<gene>
    <name evidence="1" type="ORF">IAC29_00615</name>
</gene>
<dbReference type="Proteomes" id="UP000810252">
    <property type="component" value="Unassembled WGS sequence"/>
</dbReference>
<comment type="caution">
    <text evidence="1">The sequence shown here is derived from an EMBL/GenBank/DDBJ whole genome shotgun (WGS) entry which is preliminary data.</text>
</comment>
<reference evidence="1" key="2">
    <citation type="journal article" date="2021" name="PeerJ">
        <title>Extensive microbial diversity within the chicken gut microbiome revealed by metagenomics and culture.</title>
        <authorList>
            <person name="Gilroy R."/>
            <person name="Ravi A."/>
            <person name="Getino M."/>
            <person name="Pursley I."/>
            <person name="Horton D.L."/>
            <person name="Alikhan N.F."/>
            <person name="Baker D."/>
            <person name="Gharbi K."/>
            <person name="Hall N."/>
            <person name="Watson M."/>
            <person name="Adriaenssens E.M."/>
            <person name="Foster-Nyarko E."/>
            <person name="Jarju S."/>
            <person name="Secka A."/>
            <person name="Antonio M."/>
            <person name="Oren A."/>
            <person name="Chaudhuri R.R."/>
            <person name="La Ragione R."/>
            <person name="Hildebrand F."/>
            <person name="Pallen M.J."/>
        </authorList>
    </citation>
    <scope>NUCLEOTIDE SEQUENCE</scope>
    <source>
        <strain evidence="1">20514</strain>
    </source>
</reference>
<dbReference type="InterPro" id="IPR025347">
    <property type="entry name" value="DUF4251"/>
</dbReference>
<organism evidence="1 2">
    <name type="scientific">Candidatus Cryptobacteroides merdigallinarum</name>
    <dbReference type="NCBI Taxonomy" id="2840770"/>
    <lineage>
        <taxon>Bacteria</taxon>
        <taxon>Pseudomonadati</taxon>
        <taxon>Bacteroidota</taxon>
        <taxon>Bacteroidia</taxon>
        <taxon>Bacteroidales</taxon>
        <taxon>Candidatus Cryptobacteroides</taxon>
    </lineage>
</organism>
<proteinExistence type="predicted"/>